<name>A0A1L6J8J3_9SPHN</name>
<dbReference type="GeneID" id="44132347"/>
<dbReference type="EMBL" id="QQWO01000014">
    <property type="protein sequence ID" value="RSV00887.1"/>
    <property type="molecule type" value="Genomic_DNA"/>
</dbReference>
<dbReference type="OrthoDB" id="7596012at2"/>
<dbReference type="KEGG" id="skr:BRX40_07250"/>
<reference evidence="1" key="1">
    <citation type="submission" date="2016-12" db="EMBL/GenBank/DDBJ databases">
        <title>Whole genome sequencing of Sphingomonas koreensis.</title>
        <authorList>
            <person name="Conlan S."/>
            <person name="Thomas P.J."/>
            <person name="Mullikin J."/>
            <person name="Palmore T.N."/>
            <person name="Frank K.M."/>
            <person name="Segre J.A."/>
        </authorList>
    </citation>
    <scope>NUCLEOTIDE SEQUENCE</scope>
    <source>
        <strain evidence="1">ABOJV</strain>
    </source>
</reference>
<proteinExistence type="predicted"/>
<accession>A0A1L6J8J3</accession>
<dbReference type="Proteomes" id="UP000286681">
    <property type="component" value="Unassembled WGS sequence"/>
</dbReference>
<dbReference type="RefSeq" id="WP_075151152.1">
    <property type="nucleotide sequence ID" value="NZ_CP018820.1"/>
</dbReference>
<evidence type="ECO:0000313" key="3">
    <source>
        <dbReference type="Proteomes" id="UP000185161"/>
    </source>
</evidence>
<evidence type="ECO:0000313" key="4">
    <source>
        <dbReference type="Proteomes" id="UP000286681"/>
    </source>
</evidence>
<protein>
    <submittedName>
        <fullName evidence="1">Uncharacterized protein</fullName>
    </submittedName>
</protein>
<dbReference type="STRING" id="93064.BRX40_07250"/>
<dbReference type="EMBL" id="CP018820">
    <property type="protein sequence ID" value="APR52253.1"/>
    <property type="molecule type" value="Genomic_DNA"/>
</dbReference>
<keyword evidence="3" id="KW-1185">Reference proteome</keyword>
<evidence type="ECO:0000313" key="2">
    <source>
        <dbReference type="EMBL" id="RSV00887.1"/>
    </source>
</evidence>
<evidence type="ECO:0000313" key="1">
    <source>
        <dbReference type="EMBL" id="APR52253.1"/>
    </source>
</evidence>
<sequence>MVNLLLAATTALLLPTAPPGDGRKTVSATAGATRVAQVRIQQHFVIRVPRPDTVRRVSTTTAPLPPIGWVEKNADKCVKMQSLAGATITRPDSVDLLLSGGKRMRAKLGNECPALDFYTGFYVRPTKDGMICAKRDVFRSRAGGECRIKTFRTLVPER</sequence>
<dbReference type="AlphaFoldDB" id="A0A1L6J8J3"/>
<reference evidence="2 4" key="3">
    <citation type="submission" date="2018-07" db="EMBL/GenBank/DDBJ databases">
        <title>Genomic and Epidemiologic Investigation of an Indolent Hospital Outbreak.</title>
        <authorList>
            <person name="Johnson R.C."/>
            <person name="Deming C."/>
            <person name="Conlan S."/>
            <person name="Zellmer C.J."/>
            <person name="Michelin A.V."/>
            <person name="Lee-Lin S."/>
            <person name="Thomas P.J."/>
            <person name="Park M."/>
            <person name="Weingarten R.A."/>
            <person name="Less J."/>
            <person name="Dekker J.P."/>
            <person name="Frank K.M."/>
            <person name="Musser K.A."/>
            <person name="Mcquiston J.R."/>
            <person name="Henderson D.K."/>
            <person name="Lau A.F."/>
            <person name="Palmore T.N."/>
            <person name="Segre J.A."/>
        </authorList>
    </citation>
    <scope>NUCLEOTIDE SEQUENCE [LARGE SCALE GENOMIC DNA]</scope>
    <source>
        <strain evidence="2 4">SK-NIH.Env10_0317</strain>
    </source>
</reference>
<organism evidence="1 3">
    <name type="scientific">Sphingomonas koreensis</name>
    <dbReference type="NCBI Taxonomy" id="93064"/>
    <lineage>
        <taxon>Bacteria</taxon>
        <taxon>Pseudomonadati</taxon>
        <taxon>Pseudomonadota</taxon>
        <taxon>Alphaproteobacteria</taxon>
        <taxon>Sphingomonadales</taxon>
        <taxon>Sphingomonadaceae</taxon>
        <taxon>Sphingomonas</taxon>
    </lineage>
</organism>
<dbReference type="Proteomes" id="UP000185161">
    <property type="component" value="Chromosome"/>
</dbReference>
<gene>
    <name evidence="1" type="ORF">BRX40_07250</name>
    <name evidence="2" type="ORF">CA257_15680</name>
</gene>
<reference evidence="3" key="2">
    <citation type="submission" date="2016-12" db="EMBL/GenBank/DDBJ databases">
        <title>Whole genome sequencing of Sphingomonas sp. ABOJV.</title>
        <authorList>
            <person name="Conlan S."/>
            <person name="Thomas P.J."/>
            <person name="Mullikin J."/>
            <person name="Palmore T.N."/>
            <person name="Frank K.M."/>
            <person name="Segre J.A."/>
        </authorList>
    </citation>
    <scope>NUCLEOTIDE SEQUENCE [LARGE SCALE GENOMIC DNA]</scope>
    <source>
        <strain evidence="3">ABOJV</strain>
    </source>
</reference>